<dbReference type="InterPro" id="IPR003114">
    <property type="entry name" value="Phox_assoc"/>
</dbReference>
<keyword evidence="1" id="KW-0812">Transmembrane</keyword>
<comment type="caution">
    <text evidence="3">The sequence shown here is derived from an EMBL/GenBank/DDBJ whole genome shotgun (WGS) entry which is preliminary data.</text>
</comment>
<proteinExistence type="predicted"/>
<organism evidence="3 4">
    <name type="scientific">Intoshia linei</name>
    <dbReference type="NCBI Taxonomy" id="1819745"/>
    <lineage>
        <taxon>Eukaryota</taxon>
        <taxon>Metazoa</taxon>
        <taxon>Spiralia</taxon>
        <taxon>Lophotrochozoa</taxon>
        <taxon>Mesozoa</taxon>
        <taxon>Orthonectida</taxon>
        <taxon>Rhopaluridae</taxon>
        <taxon>Intoshia</taxon>
    </lineage>
</organism>
<keyword evidence="4" id="KW-1185">Reference proteome</keyword>
<evidence type="ECO:0000259" key="2">
    <source>
        <dbReference type="Pfam" id="PF02194"/>
    </source>
</evidence>
<evidence type="ECO:0000256" key="1">
    <source>
        <dbReference type="SAM" id="Phobius"/>
    </source>
</evidence>
<gene>
    <name evidence="3" type="ORF">A3Q56_03253</name>
</gene>
<protein>
    <recommendedName>
        <fullName evidence="2">PXA domain-containing protein</fullName>
    </recommendedName>
</protein>
<name>A0A177B453_9BILA</name>
<keyword evidence="1" id="KW-0472">Membrane</keyword>
<evidence type="ECO:0000313" key="3">
    <source>
        <dbReference type="EMBL" id="OAF68996.1"/>
    </source>
</evidence>
<dbReference type="AlphaFoldDB" id="A0A177B453"/>
<dbReference type="PANTHER" id="PTHR22775">
    <property type="entry name" value="SORTING NEXIN"/>
    <property type="match status" value="1"/>
</dbReference>
<dbReference type="Pfam" id="PF02194">
    <property type="entry name" value="PXA"/>
    <property type="match status" value="1"/>
</dbReference>
<sequence>MNAIFDEKGFSILWIATFVFVYYDLILLAYLFFFLIGITYVLFCKISYIKTGVYNLEDSALLLHEKNSKISSIMYIPNDHIFGNQFNISSLRDICNIIFKSYIGSWYFHIGDDEEIKRAFHNCFFNIFGKLMLTWDRRKFTQFIGTTLIYNVSCHFRLYSLILSKGDTKDYAFDIIHEAESSLYSFSKNNIFYSPSLLAKNQKDFFTVISQLFSHRLLSYSVTRCRILRFFFQSICANIALSSFEHISDPHYLNMKLINLLYVKKVTLDDLHTFIMKCVNKSDIYAFMIFLQKYIVAKSSHDVEWMNGKDEYPYLVNLSNKCSLHMKNIAFNQVNFQLEDSEYKRTLKIIIEDSSLNRKFSSILDNKMDFTSNLDYLDSKGDGIYLKLFIMIKQYKEYNSYYYEYNYTNIKSARGYRLKTFKMANSIVSLLKDYPRLINFNNIDMLKYIKNIKNHNLNIGLFNDLESKCIVYFVDFNHLQTFVNSFKDVSLISEDEHYPVKVLLDCVTEILDFKHKGANSTFGNKMFSLVEFTVKNVFHDRFNRSILNFVNEASRFDKHIDNIKRMIYPYEISNNEKYSYLSKSHARFLTRYLVMQHFPEELKKYCADANIYIACDKVVTILQYPSMNQRFLINGICELIFTMFSDSKSAQLIANQFKIISNTK</sequence>
<dbReference type="PANTHER" id="PTHR22775:SF3">
    <property type="entry name" value="SORTING NEXIN-13"/>
    <property type="match status" value="1"/>
</dbReference>
<dbReference type="EMBL" id="LWCA01000352">
    <property type="protein sequence ID" value="OAF68996.1"/>
    <property type="molecule type" value="Genomic_DNA"/>
</dbReference>
<dbReference type="GO" id="GO:0035091">
    <property type="term" value="F:phosphatidylinositol binding"/>
    <property type="evidence" value="ECO:0007669"/>
    <property type="project" value="TreeGrafter"/>
</dbReference>
<reference evidence="3 4" key="1">
    <citation type="submission" date="2016-04" db="EMBL/GenBank/DDBJ databases">
        <title>The genome of Intoshia linei affirms orthonectids as highly simplified spiralians.</title>
        <authorList>
            <person name="Mikhailov K.V."/>
            <person name="Slusarev G.S."/>
            <person name="Nikitin M.A."/>
            <person name="Logacheva M.D."/>
            <person name="Penin A."/>
            <person name="Aleoshin V."/>
            <person name="Panchin Y.V."/>
        </authorList>
    </citation>
    <scope>NUCLEOTIDE SEQUENCE [LARGE SCALE GENOMIC DNA]</scope>
    <source>
        <strain evidence="3">Intl2013</strain>
        <tissue evidence="3">Whole animal</tissue>
    </source>
</reference>
<feature type="domain" description="PXA" evidence="2">
    <location>
        <begin position="90"/>
        <end position="260"/>
    </location>
</feature>
<keyword evidence="1" id="KW-1133">Transmembrane helix</keyword>
<evidence type="ECO:0000313" key="4">
    <source>
        <dbReference type="Proteomes" id="UP000078046"/>
    </source>
</evidence>
<accession>A0A177B453</accession>
<dbReference type="Proteomes" id="UP000078046">
    <property type="component" value="Unassembled WGS sequence"/>
</dbReference>
<feature type="transmembrane region" description="Helical" evidence="1">
    <location>
        <begin position="12"/>
        <end position="43"/>
    </location>
</feature>